<evidence type="ECO:0000313" key="2">
    <source>
        <dbReference type="EMBL" id="TXD39638.1"/>
    </source>
</evidence>
<dbReference type="EMBL" id="VOSL01000031">
    <property type="protein sequence ID" value="TXD39638.1"/>
    <property type="molecule type" value="Genomic_DNA"/>
</dbReference>
<dbReference type="AlphaFoldDB" id="A0A5C6XJ81"/>
<dbReference type="CDD" id="cd07197">
    <property type="entry name" value="nitrilase"/>
    <property type="match status" value="1"/>
</dbReference>
<dbReference type="Proteomes" id="UP000321046">
    <property type="component" value="Unassembled WGS sequence"/>
</dbReference>
<dbReference type="OrthoDB" id="9795543at2"/>
<dbReference type="Gene3D" id="3.60.110.10">
    <property type="entry name" value="Carbon-nitrogen hydrolase"/>
    <property type="match status" value="1"/>
</dbReference>
<evidence type="ECO:0000259" key="1">
    <source>
        <dbReference type="PROSITE" id="PS50263"/>
    </source>
</evidence>
<dbReference type="InterPro" id="IPR036526">
    <property type="entry name" value="C-N_Hydrolase_sf"/>
</dbReference>
<reference evidence="2 3" key="1">
    <citation type="submission" date="2019-08" db="EMBL/GenBank/DDBJ databases">
        <title>Bradymonadales sp. TMQ2.</title>
        <authorList>
            <person name="Liang Q."/>
        </authorList>
    </citation>
    <scope>NUCLEOTIDE SEQUENCE [LARGE SCALE GENOMIC DNA]</scope>
    <source>
        <strain evidence="2 3">TMQ2</strain>
    </source>
</reference>
<comment type="caution">
    <text evidence="2">The sequence shown here is derived from an EMBL/GenBank/DDBJ whole genome shotgun (WGS) entry which is preliminary data.</text>
</comment>
<proteinExistence type="predicted"/>
<gene>
    <name evidence="2" type="ORF">FRC96_06845</name>
</gene>
<keyword evidence="2" id="KW-0378">Hydrolase</keyword>
<name>A0A5C6XJ81_9DELT</name>
<dbReference type="PROSITE" id="PS50263">
    <property type="entry name" value="CN_HYDROLASE"/>
    <property type="match status" value="1"/>
</dbReference>
<accession>A0A5C6XJ81</accession>
<dbReference type="SUPFAM" id="SSF56317">
    <property type="entry name" value="Carbon-nitrogen hydrolase"/>
    <property type="match status" value="1"/>
</dbReference>
<protein>
    <submittedName>
        <fullName evidence="2">Carbon-nitrogen hydrolase family protein</fullName>
    </submittedName>
</protein>
<evidence type="ECO:0000313" key="3">
    <source>
        <dbReference type="Proteomes" id="UP000321046"/>
    </source>
</evidence>
<dbReference type="Pfam" id="PF00795">
    <property type="entry name" value="CN_hydrolase"/>
    <property type="match status" value="1"/>
</dbReference>
<feature type="domain" description="CN hydrolase" evidence="1">
    <location>
        <begin position="2"/>
        <end position="244"/>
    </location>
</feature>
<organism evidence="2 3">
    <name type="scientific">Lujinxingia vulgaris</name>
    <dbReference type="NCBI Taxonomy" id="2600176"/>
    <lineage>
        <taxon>Bacteria</taxon>
        <taxon>Deltaproteobacteria</taxon>
        <taxon>Bradymonadales</taxon>
        <taxon>Lujinxingiaceae</taxon>
        <taxon>Lujinxingia</taxon>
    </lineage>
</organism>
<dbReference type="GO" id="GO:0016787">
    <property type="term" value="F:hydrolase activity"/>
    <property type="evidence" value="ECO:0007669"/>
    <property type="project" value="UniProtKB-KW"/>
</dbReference>
<sequence length="267" mass="29943">MLSIGIAQIQNSTDVPRNVRTMRKCLALLALKDVNLVVFPECSLTGFSPKLTASTPAELGGYIDEFSQWSRDHDIAVVLPTALTDGAIYNTGFYIHQGKATPFYKLGLTPSETGFFSTPADYTKSVFSLRGFRFLPLICMEAQQDPWTYFKPGDVDFLLWPGYWGWEKDDLWSPLKKDGDPNPIFQNVAQWRVPLIQANFAYNEGKAPEIRGPHGLSRVVGSDNTLCFQAAFHRESCFWFTLEKSADACVVSGFRELVMEPAYTQNA</sequence>
<dbReference type="RefSeq" id="WP_146973763.1">
    <property type="nucleotide sequence ID" value="NZ_VOSL01000031.1"/>
</dbReference>
<dbReference type="InterPro" id="IPR003010">
    <property type="entry name" value="C-N_Hydrolase"/>
</dbReference>